<comment type="subcellular location">
    <subcellularLocation>
        <location evidence="2">Endoplasmic reticulum</location>
    </subcellularLocation>
    <subcellularLocation>
        <location evidence="3">Membrane</location>
    </subcellularLocation>
    <subcellularLocation>
        <location evidence="1">Mitochondrion</location>
    </subcellularLocation>
</comment>
<dbReference type="PANTHER" id="PTHR48182:SF2">
    <property type="entry name" value="PROTEIN SERAC1"/>
    <property type="match status" value="1"/>
</dbReference>
<dbReference type="Gene3D" id="3.40.50.1820">
    <property type="entry name" value="alpha/beta hydrolase"/>
    <property type="match status" value="1"/>
</dbReference>
<dbReference type="HOGENOM" id="CLU_000288_125_13_1"/>
<dbReference type="InterPro" id="IPR027417">
    <property type="entry name" value="P-loop_NTPase"/>
</dbReference>
<evidence type="ECO:0000313" key="8">
    <source>
        <dbReference type="Proteomes" id="UP000007148"/>
    </source>
</evidence>
<dbReference type="eggNOG" id="KOG2029">
    <property type="taxonomic scope" value="Eukaryota"/>
</dbReference>
<evidence type="ECO:0000256" key="1">
    <source>
        <dbReference type="ARBA" id="ARBA00004173"/>
    </source>
</evidence>
<keyword evidence="4" id="KW-0256">Endoplasmic reticulum</keyword>
<comment type="caution">
    <text evidence="7">The sequence shown here is derived from an EMBL/GenBank/DDBJ whole genome shotgun (WGS) entry which is preliminary data.</text>
</comment>
<dbReference type="GO" id="GO:0016020">
    <property type="term" value="C:membrane"/>
    <property type="evidence" value="ECO:0007669"/>
    <property type="project" value="UniProtKB-SubCell"/>
</dbReference>
<dbReference type="EMBL" id="CAFZ01000004">
    <property type="protein sequence ID" value="CCA66627.1"/>
    <property type="molecule type" value="Genomic_DNA"/>
</dbReference>
<dbReference type="PANTHER" id="PTHR48182">
    <property type="entry name" value="PROTEIN SERAC1"/>
    <property type="match status" value="1"/>
</dbReference>
<dbReference type="InterPro" id="IPR052374">
    <property type="entry name" value="SERAC1"/>
</dbReference>
<reference evidence="7 8" key="1">
    <citation type="journal article" date="2011" name="PLoS Pathog.">
        <title>Endophytic Life Strategies Decoded by Genome and Transcriptome Analyses of the Mutualistic Root Symbiont Piriformospora indica.</title>
        <authorList>
            <person name="Zuccaro A."/>
            <person name="Lahrmann U."/>
            <person name="Guldener U."/>
            <person name="Langen G."/>
            <person name="Pfiffi S."/>
            <person name="Biedenkopf D."/>
            <person name="Wong P."/>
            <person name="Samans B."/>
            <person name="Grimm C."/>
            <person name="Basiewicz M."/>
            <person name="Murat C."/>
            <person name="Martin F."/>
            <person name="Kogel K.H."/>
        </authorList>
    </citation>
    <scope>NUCLEOTIDE SEQUENCE [LARGE SCALE GENOMIC DNA]</scope>
    <source>
        <strain evidence="7 8">DSM 11827</strain>
    </source>
</reference>
<dbReference type="GO" id="GO:0005739">
    <property type="term" value="C:mitochondrion"/>
    <property type="evidence" value="ECO:0007669"/>
    <property type="project" value="UniProtKB-SubCell"/>
</dbReference>
<dbReference type="AlphaFoldDB" id="G4T5U5"/>
<keyword evidence="8" id="KW-1185">Reference proteome</keyword>
<evidence type="ECO:0000256" key="6">
    <source>
        <dbReference type="ARBA" id="ARBA00023136"/>
    </source>
</evidence>
<dbReference type="InParanoid" id="G4T5U5"/>
<dbReference type="GO" id="GO:0005783">
    <property type="term" value="C:endoplasmic reticulum"/>
    <property type="evidence" value="ECO:0007669"/>
    <property type="project" value="UniProtKB-SubCell"/>
</dbReference>
<keyword evidence="5" id="KW-0496">Mitochondrion</keyword>
<dbReference type="OrthoDB" id="5086500at2759"/>
<dbReference type="SUPFAM" id="SSF53474">
    <property type="entry name" value="alpha/beta-Hydrolases"/>
    <property type="match status" value="1"/>
</dbReference>
<organism evidence="7 8">
    <name type="scientific">Serendipita indica (strain DSM 11827)</name>
    <name type="common">Root endophyte fungus</name>
    <name type="synonym">Piriformospora indica</name>
    <dbReference type="NCBI Taxonomy" id="1109443"/>
    <lineage>
        <taxon>Eukaryota</taxon>
        <taxon>Fungi</taxon>
        <taxon>Dikarya</taxon>
        <taxon>Basidiomycota</taxon>
        <taxon>Agaricomycotina</taxon>
        <taxon>Agaricomycetes</taxon>
        <taxon>Sebacinales</taxon>
        <taxon>Serendipitaceae</taxon>
        <taxon>Serendipita</taxon>
    </lineage>
</organism>
<evidence type="ECO:0000256" key="4">
    <source>
        <dbReference type="ARBA" id="ARBA00022824"/>
    </source>
</evidence>
<name>G4T5U5_SERID</name>
<dbReference type="Gene3D" id="3.40.50.300">
    <property type="entry name" value="P-loop containing nucleotide triphosphate hydrolases"/>
    <property type="match status" value="1"/>
</dbReference>
<dbReference type="InterPro" id="IPR029058">
    <property type="entry name" value="AB_hydrolase_fold"/>
</dbReference>
<keyword evidence="6" id="KW-0472">Membrane</keyword>
<gene>
    <name evidence="7" type="ORF">PIIN_00310</name>
</gene>
<dbReference type="SUPFAM" id="SSF52540">
    <property type="entry name" value="P-loop containing nucleoside triphosphate hydrolases"/>
    <property type="match status" value="1"/>
</dbReference>
<evidence type="ECO:0000256" key="3">
    <source>
        <dbReference type="ARBA" id="ARBA00004370"/>
    </source>
</evidence>
<evidence type="ECO:0000256" key="2">
    <source>
        <dbReference type="ARBA" id="ARBA00004240"/>
    </source>
</evidence>
<evidence type="ECO:0000256" key="5">
    <source>
        <dbReference type="ARBA" id="ARBA00023128"/>
    </source>
</evidence>
<protein>
    <submittedName>
        <fullName evidence="7">Related to tetratricopeptide repeat domain protein-Neosartorya fischeri</fullName>
    </submittedName>
</protein>
<accession>G4T5U5</accession>
<proteinExistence type="predicted"/>
<dbReference type="Proteomes" id="UP000007148">
    <property type="component" value="Unassembled WGS sequence"/>
</dbReference>
<sequence>MSGIRSRLQNIFHHSNQSEPAAGSNSSPLSISKALSKTDSSGFLEIAAGTDPIVDIVAIHGLQGHRESTWTTEKGVCWLRDFLPFDLPNARVLTYGYDADTRSRECVSTQTMRRHAETFAQALLRNRKEAPRRPIIFIAYDLGGIILKWALVICHNQRLDSKCDLRDILISTHAILFFGTPHFGIEDAALLQAINRLASLYMKTTSDVLKDLKSQSFELENVQSLYVAASEKINCIFFCEEYAMSGIPNPEALNVQYPHATIPGDRNARTITLSSNHGELVKFPVKSNVNYEAVVYYLKDNVTTASAGVKEKWVIEDGCRSAAKGELISHAIMLPKRRPPVSKYYVERVEIEALMTEKLLPGGPVQHQPRCILHGPQGAGKTQLAAKWTRDHEKSFTRVIVVDASSQVQLEADLERSIRSLGPEFSKMTWEDAVAYLDDNEKGWLLFIDNADSPDLKLDPYLPNSVHGTMIIATRNRGYIVHAPNGLVSVGGLEEGEAVKLLHAIANIAPKSDAQSLEIVRELGMLVLAITQAGACIRITQRLDTYLDAFHKQRAHITGVESAVDTDCAFSTRTAFDLSFQHLPTKTQEFMKLCAFLNPSHIPFALFEQSSSSHFTAKTVLESYPPQQSDRIFISDLEEILGRTWDEIAFLLERRK</sequence>
<evidence type="ECO:0000313" key="7">
    <source>
        <dbReference type="EMBL" id="CCA66627.1"/>
    </source>
</evidence>